<organism evidence="2">
    <name type="scientific">Sipha flava</name>
    <name type="common">yellow sugarcane aphid</name>
    <dbReference type="NCBI Taxonomy" id="143950"/>
    <lineage>
        <taxon>Eukaryota</taxon>
        <taxon>Metazoa</taxon>
        <taxon>Ecdysozoa</taxon>
        <taxon>Arthropoda</taxon>
        <taxon>Hexapoda</taxon>
        <taxon>Insecta</taxon>
        <taxon>Pterygota</taxon>
        <taxon>Neoptera</taxon>
        <taxon>Paraneoptera</taxon>
        <taxon>Hemiptera</taxon>
        <taxon>Sternorrhyncha</taxon>
        <taxon>Aphidomorpha</taxon>
        <taxon>Aphidoidea</taxon>
        <taxon>Aphididae</taxon>
        <taxon>Sipha</taxon>
    </lineage>
</organism>
<sequence>MMVIKNVLKVNVDLEVLQNHLNSLNSKQIFPNYYKLFNVAITLPINSATCERSFSAMRRLKTWMRTTMLQERFSSLGFSYSILILKKDINIDRVSVLNDFAKSNRRINLIL</sequence>
<dbReference type="PANTHER" id="PTHR46289:SF14">
    <property type="entry name" value="DUF4371 DOMAIN-CONTAINING PROTEIN"/>
    <property type="match status" value="1"/>
</dbReference>
<dbReference type="EMBL" id="GGMS01015051">
    <property type="protein sequence ID" value="MBY84254.1"/>
    <property type="molecule type" value="Transcribed_RNA"/>
</dbReference>
<accession>A0A2S2R2U4</accession>
<dbReference type="GO" id="GO:0046983">
    <property type="term" value="F:protein dimerization activity"/>
    <property type="evidence" value="ECO:0007669"/>
    <property type="project" value="InterPro"/>
</dbReference>
<dbReference type="PANTHER" id="PTHR46289">
    <property type="entry name" value="52 KDA REPRESSOR OF THE INHIBITOR OF THE PROTEIN KINASE-LIKE PROTEIN-RELATED"/>
    <property type="match status" value="1"/>
</dbReference>
<name>A0A2S2R2U4_9HEMI</name>
<dbReference type="InterPro" id="IPR052958">
    <property type="entry name" value="IFN-induced_PKR_regulator"/>
</dbReference>
<dbReference type="AlphaFoldDB" id="A0A2S2R2U4"/>
<gene>
    <name evidence="2" type="ORF">g.242</name>
</gene>
<protein>
    <recommendedName>
        <fullName evidence="1">HAT C-terminal dimerisation domain-containing protein</fullName>
    </recommendedName>
</protein>
<evidence type="ECO:0000259" key="1">
    <source>
        <dbReference type="Pfam" id="PF05699"/>
    </source>
</evidence>
<evidence type="ECO:0000313" key="2">
    <source>
        <dbReference type="EMBL" id="MBY84254.1"/>
    </source>
</evidence>
<dbReference type="OrthoDB" id="6598476at2759"/>
<feature type="domain" description="HAT C-terminal dimerisation" evidence="1">
    <location>
        <begin position="26"/>
        <end position="72"/>
    </location>
</feature>
<reference evidence="2" key="1">
    <citation type="submission" date="2018-04" db="EMBL/GenBank/DDBJ databases">
        <title>Transcriptome assembly of Sipha flava.</title>
        <authorList>
            <person name="Scully E.D."/>
            <person name="Geib S.M."/>
            <person name="Palmer N.A."/>
            <person name="Koch K."/>
            <person name="Bradshaw J."/>
            <person name="Heng-Moss T."/>
            <person name="Sarath G."/>
        </authorList>
    </citation>
    <scope>NUCLEOTIDE SEQUENCE</scope>
</reference>
<dbReference type="InterPro" id="IPR008906">
    <property type="entry name" value="HATC_C_dom"/>
</dbReference>
<proteinExistence type="predicted"/>
<dbReference type="Pfam" id="PF05699">
    <property type="entry name" value="Dimer_Tnp_hAT"/>
    <property type="match status" value="1"/>
</dbReference>